<reference evidence="2" key="5">
    <citation type="journal article" date="2021" name="G3 (Bethesda)">
        <title>Aegilops tauschii genome assembly Aet v5.0 features greater sequence contiguity and improved annotation.</title>
        <authorList>
            <person name="Wang L."/>
            <person name="Zhu T."/>
            <person name="Rodriguez J.C."/>
            <person name="Deal K.R."/>
            <person name="Dubcovsky J."/>
            <person name="McGuire P.E."/>
            <person name="Lux T."/>
            <person name="Spannagl M."/>
            <person name="Mayer K.F.X."/>
            <person name="Baldrich P."/>
            <person name="Meyers B.C."/>
            <person name="Huo N."/>
            <person name="Gu Y.Q."/>
            <person name="Zhou H."/>
            <person name="Devos K.M."/>
            <person name="Bennetzen J.L."/>
            <person name="Unver T."/>
            <person name="Budak H."/>
            <person name="Gulick P.J."/>
            <person name="Galiba G."/>
            <person name="Kalapos B."/>
            <person name="Nelson D.R."/>
            <person name="Li P."/>
            <person name="You F.M."/>
            <person name="Luo M.C."/>
            <person name="Dvorak J."/>
        </authorList>
    </citation>
    <scope>NUCLEOTIDE SEQUENCE [LARGE SCALE GENOMIC DNA]</scope>
    <source>
        <strain evidence="2">cv. AL8/78</strain>
    </source>
</reference>
<accession>A0A453M8V7</accession>
<feature type="chain" id="PRO_5019562971" evidence="1">
    <location>
        <begin position="20"/>
        <end position="34"/>
    </location>
</feature>
<dbReference type="AlphaFoldDB" id="A0A453M8V7"/>
<keyword evidence="3" id="KW-1185">Reference proteome</keyword>
<protein>
    <submittedName>
        <fullName evidence="2">Uncharacterized protein</fullName>
    </submittedName>
</protein>
<dbReference type="Gramene" id="AET5Gv21103100.1">
    <property type="protein sequence ID" value="AET5Gv21103100.1"/>
    <property type="gene ID" value="AET5Gv21103100"/>
</dbReference>
<reference evidence="2" key="4">
    <citation type="submission" date="2019-03" db="UniProtKB">
        <authorList>
            <consortium name="EnsemblPlants"/>
        </authorList>
    </citation>
    <scope>IDENTIFICATION</scope>
</reference>
<sequence length="34" mass="3895">GTSCSLHFLTVCWFSSLHMQPCVDNYESVVIYLD</sequence>
<evidence type="ECO:0000256" key="1">
    <source>
        <dbReference type="SAM" id="SignalP"/>
    </source>
</evidence>
<keyword evidence="1" id="KW-0732">Signal</keyword>
<name>A0A453M8V7_AEGTS</name>
<reference evidence="3" key="1">
    <citation type="journal article" date="2014" name="Science">
        <title>Ancient hybridizations among the ancestral genomes of bread wheat.</title>
        <authorList>
            <consortium name="International Wheat Genome Sequencing Consortium,"/>
            <person name="Marcussen T."/>
            <person name="Sandve S.R."/>
            <person name="Heier L."/>
            <person name="Spannagl M."/>
            <person name="Pfeifer M."/>
            <person name="Jakobsen K.S."/>
            <person name="Wulff B.B."/>
            <person name="Steuernagel B."/>
            <person name="Mayer K.F."/>
            <person name="Olsen O.A."/>
        </authorList>
    </citation>
    <scope>NUCLEOTIDE SEQUENCE [LARGE SCALE GENOMIC DNA]</scope>
    <source>
        <strain evidence="3">cv. AL8/78</strain>
    </source>
</reference>
<organism evidence="2 3">
    <name type="scientific">Aegilops tauschii subsp. strangulata</name>
    <name type="common">Goatgrass</name>
    <dbReference type="NCBI Taxonomy" id="200361"/>
    <lineage>
        <taxon>Eukaryota</taxon>
        <taxon>Viridiplantae</taxon>
        <taxon>Streptophyta</taxon>
        <taxon>Embryophyta</taxon>
        <taxon>Tracheophyta</taxon>
        <taxon>Spermatophyta</taxon>
        <taxon>Magnoliopsida</taxon>
        <taxon>Liliopsida</taxon>
        <taxon>Poales</taxon>
        <taxon>Poaceae</taxon>
        <taxon>BOP clade</taxon>
        <taxon>Pooideae</taxon>
        <taxon>Triticodae</taxon>
        <taxon>Triticeae</taxon>
        <taxon>Triticinae</taxon>
        <taxon>Aegilops</taxon>
    </lineage>
</organism>
<dbReference type="EnsemblPlants" id="AET5Gv21103100.1">
    <property type="protein sequence ID" value="AET5Gv21103100.1"/>
    <property type="gene ID" value="AET5Gv21103100"/>
</dbReference>
<proteinExistence type="predicted"/>
<feature type="signal peptide" evidence="1">
    <location>
        <begin position="1"/>
        <end position="19"/>
    </location>
</feature>
<reference evidence="2" key="3">
    <citation type="journal article" date="2017" name="Nature">
        <title>Genome sequence of the progenitor of the wheat D genome Aegilops tauschii.</title>
        <authorList>
            <person name="Luo M.C."/>
            <person name="Gu Y.Q."/>
            <person name="Puiu D."/>
            <person name="Wang H."/>
            <person name="Twardziok S.O."/>
            <person name="Deal K.R."/>
            <person name="Huo N."/>
            <person name="Zhu T."/>
            <person name="Wang L."/>
            <person name="Wang Y."/>
            <person name="McGuire P.E."/>
            <person name="Liu S."/>
            <person name="Long H."/>
            <person name="Ramasamy R.K."/>
            <person name="Rodriguez J.C."/>
            <person name="Van S.L."/>
            <person name="Yuan L."/>
            <person name="Wang Z."/>
            <person name="Xia Z."/>
            <person name="Xiao L."/>
            <person name="Anderson O.D."/>
            <person name="Ouyang S."/>
            <person name="Liang Y."/>
            <person name="Zimin A.V."/>
            <person name="Pertea G."/>
            <person name="Qi P."/>
            <person name="Bennetzen J.L."/>
            <person name="Dai X."/>
            <person name="Dawson M.W."/>
            <person name="Muller H.G."/>
            <person name="Kugler K."/>
            <person name="Rivarola-Duarte L."/>
            <person name="Spannagl M."/>
            <person name="Mayer K.F.X."/>
            <person name="Lu F.H."/>
            <person name="Bevan M.W."/>
            <person name="Leroy P."/>
            <person name="Li P."/>
            <person name="You F.M."/>
            <person name="Sun Q."/>
            <person name="Liu Z."/>
            <person name="Lyons E."/>
            <person name="Wicker T."/>
            <person name="Salzberg S.L."/>
            <person name="Devos K.M."/>
            <person name="Dvorak J."/>
        </authorList>
    </citation>
    <scope>NUCLEOTIDE SEQUENCE [LARGE SCALE GENOMIC DNA]</scope>
    <source>
        <strain evidence="2">cv. AL8/78</strain>
    </source>
</reference>
<evidence type="ECO:0000313" key="3">
    <source>
        <dbReference type="Proteomes" id="UP000015105"/>
    </source>
</evidence>
<evidence type="ECO:0000313" key="2">
    <source>
        <dbReference type="EnsemblPlants" id="AET5Gv21103100.1"/>
    </source>
</evidence>
<reference evidence="3" key="2">
    <citation type="journal article" date="2017" name="Nat. Plants">
        <title>The Aegilops tauschii genome reveals multiple impacts of transposons.</title>
        <authorList>
            <person name="Zhao G."/>
            <person name="Zou C."/>
            <person name="Li K."/>
            <person name="Wang K."/>
            <person name="Li T."/>
            <person name="Gao L."/>
            <person name="Zhang X."/>
            <person name="Wang H."/>
            <person name="Yang Z."/>
            <person name="Liu X."/>
            <person name="Jiang W."/>
            <person name="Mao L."/>
            <person name="Kong X."/>
            <person name="Jiao Y."/>
            <person name="Jia J."/>
        </authorList>
    </citation>
    <scope>NUCLEOTIDE SEQUENCE [LARGE SCALE GENOMIC DNA]</scope>
    <source>
        <strain evidence="3">cv. AL8/78</strain>
    </source>
</reference>
<dbReference type="Proteomes" id="UP000015105">
    <property type="component" value="Chromosome 5D"/>
</dbReference>